<dbReference type="Proteomes" id="UP000620104">
    <property type="component" value="Unassembled WGS sequence"/>
</dbReference>
<reference evidence="3" key="1">
    <citation type="submission" date="2020-07" db="EMBL/GenBank/DDBJ databases">
        <title>Draft Genome Sequence of a Deep-Sea Yeast, Naganishia (Cryptococcus) liquefaciens strain N6.</title>
        <authorList>
            <person name="Han Y.W."/>
            <person name="Kajitani R."/>
            <person name="Morimoto H."/>
            <person name="Parhat M."/>
            <person name="Tsubouchi H."/>
            <person name="Bakenova O."/>
            <person name="Ogata M."/>
            <person name="Argunhan B."/>
            <person name="Aoki R."/>
            <person name="Kajiwara S."/>
            <person name="Itoh T."/>
            <person name="Iwasaki H."/>
        </authorList>
    </citation>
    <scope>NUCLEOTIDE SEQUENCE</scope>
    <source>
        <strain evidence="3">N6</strain>
    </source>
</reference>
<organism evidence="3 4">
    <name type="scientific">Naganishia liquefaciens</name>
    <dbReference type="NCBI Taxonomy" id="104408"/>
    <lineage>
        <taxon>Eukaryota</taxon>
        <taxon>Fungi</taxon>
        <taxon>Dikarya</taxon>
        <taxon>Basidiomycota</taxon>
        <taxon>Agaricomycotina</taxon>
        <taxon>Tremellomycetes</taxon>
        <taxon>Filobasidiales</taxon>
        <taxon>Filobasidiaceae</taxon>
        <taxon>Naganishia</taxon>
    </lineage>
</organism>
<evidence type="ECO:0000313" key="4">
    <source>
        <dbReference type="Proteomes" id="UP000620104"/>
    </source>
</evidence>
<feature type="transmembrane region" description="Helical" evidence="2">
    <location>
        <begin position="85"/>
        <end position="104"/>
    </location>
</feature>
<feature type="compositionally biased region" description="Basic and acidic residues" evidence="1">
    <location>
        <begin position="284"/>
        <end position="297"/>
    </location>
</feature>
<keyword evidence="4" id="KW-1185">Reference proteome</keyword>
<gene>
    <name evidence="3" type="ORF">NliqN6_2577</name>
</gene>
<name>A0A8H3TT49_9TREE</name>
<protein>
    <submittedName>
        <fullName evidence="3">Uncharacterized protein</fullName>
    </submittedName>
</protein>
<dbReference type="OrthoDB" id="2590182at2759"/>
<keyword evidence="2" id="KW-1133">Transmembrane helix</keyword>
<proteinExistence type="predicted"/>
<feature type="transmembrane region" description="Helical" evidence="2">
    <location>
        <begin position="116"/>
        <end position="135"/>
    </location>
</feature>
<dbReference type="EMBL" id="BLZA01000017">
    <property type="protein sequence ID" value="GHJ86175.1"/>
    <property type="molecule type" value="Genomic_DNA"/>
</dbReference>
<dbReference type="AlphaFoldDB" id="A0A8H3TT49"/>
<keyword evidence="2" id="KW-0472">Membrane</keyword>
<feature type="region of interest" description="Disordered" evidence="1">
    <location>
        <begin position="270"/>
        <end position="297"/>
    </location>
</feature>
<sequence length="297" mass="31329">MSFLTNLVAPYLPVTAQDYLRAVDPLLSLISNPAALLWTAYSNPQRLLTVLGQTGHNLYTVSRDLDIASIVNDVEHRFREGNIQALAPLLIGTLAIFLTFRTLMSTFRSGIRLAGTLVRYGSFISLLVAAVGWFTGGQQGTQGGLADMLGGFAGHGNNANADGGGLANGIFNMAKDYATGANGQQAGAGGIWDQAQGLFANVMEGQKQQQQKAPKTSSRYNTRSAKQRSAATGSNKASAPAAGDENLSDIAQGWVKDALLKASGLESFFGGDAQKQKAKKKKTEGRTGTEGDRAGTR</sequence>
<accession>A0A8H3TT49</accession>
<keyword evidence="2" id="KW-0812">Transmembrane</keyword>
<evidence type="ECO:0000256" key="2">
    <source>
        <dbReference type="SAM" id="Phobius"/>
    </source>
</evidence>
<feature type="region of interest" description="Disordered" evidence="1">
    <location>
        <begin position="204"/>
        <end position="246"/>
    </location>
</feature>
<evidence type="ECO:0000256" key="1">
    <source>
        <dbReference type="SAM" id="MobiDB-lite"/>
    </source>
</evidence>
<evidence type="ECO:0000313" key="3">
    <source>
        <dbReference type="EMBL" id="GHJ86175.1"/>
    </source>
</evidence>
<feature type="compositionally biased region" description="Polar residues" evidence="1">
    <location>
        <begin position="206"/>
        <end position="237"/>
    </location>
</feature>
<comment type="caution">
    <text evidence="3">The sequence shown here is derived from an EMBL/GenBank/DDBJ whole genome shotgun (WGS) entry which is preliminary data.</text>
</comment>